<feature type="transmembrane region" description="Helical" evidence="16">
    <location>
        <begin position="122"/>
        <end position="142"/>
    </location>
</feature>
<gene>
    <name evidence="17" type="primary">nad6</name>
</gene>
<protein>
    <recommendedName>
        <fullName evidence="4">NADH-ubiquinone oxidoreductase chain 6</fullName>
        <ecNumber evidence="3">7.1.1.2</ecNumber>
    </recommendedName>
    <alternativeName>
        <fullName evidence="14">NADH dehydrogenase subunit 6</fullName>
    </alternativeName>
</protein>
<dbReference type="PANTHER" id="PTHR11435">
    <property type="entry name" value="NADH UBIQUINONE OXIDOREDUCTASE SUBUNIT ND6"/>
    <property type="match status" value="1"/>
</dbReference>
<keyword evidence="6" id="KW-0679">Respiratory chain</keyword>
<comment type="similarity">
    <text evidence="2">Belongs to the complex I subunit 6 family.</text>
</comment>
<sequence>MFSFMLILSFMLIFIKHPISMGLILLIQTLMISLISGKLMLNFWLSYMIMLVMIGGMLIIFIYMTSIASNEKFTINLNFFLLLPLVLLNIKFENSSNLNLLFLKNQKIEFSMNKYFMFPNNLILIFIMIYLFITMLASTKICKFNKGPLRQMF</sequence>
<evidence type="ECO:0000256" key="13">
    <source>
        <dbReference type="ARBA" id="ARBA00023136"/>
    </source>
</evidence>
<keyword evidence="11" id="KW-0520">NAD</keyword>
<comment type="subcellular location">
    <subcellularLocation>
        <location evidence="1">Mitochondrion membrane</location>
        <topology evidence="1">Multi-pass membrane protein</topology>
    </subcellularLocation>
</comment>
<evidence type="ECO:0000256" key="2">
    <source>
        <dbReference type="ARBA" id="ARBA00005698"/>
    </source>
</evidence>
<evidence type="ECO:0000256" key="12">
    <source>
        <dbReference type="ARBA" id="ARBA00023128"/>
    </source>
</evidence>
<keyword evidence="7 16" id="KW-0812">Transmembrane</keyword>
<dbReference type="EMBL" id="MG193440">
    <property type="protein sequence ID" value="AXS65798.1"/>
    <property type="molecule type" value="Genomic_DNA"/>
</dbReference>
<dbReference type="GO" id="GO:0008137">
    <property type="term" value="F:NADH dehydrogenase (ubiquinone) activity"/>
    <property type="evidence" value="ECO:0007669"/>
    <property type="project" value="UniProtKB-EC"/>
</dbReference>
<dbReference type="EC" id="7.1.1.2" evidence="3"/>
<evidence type="ECO:0000256" key="5">
    <source>
        <dbReference type="ARBA" id="ARBA00022448"/>
    </source>
</evidence>
<comment type="catalytic activity">
    <reaction evidence="15">
        <text>a ubiquinone + NADH + 5 H(+)(in) = a ubiquinol + NAD(+) + 4 H(+)(out)</text>
        <dbReference type="Rhea" id="RHEA:29091"/>
        <dbReference type="Rhea" id="RHEA-COMP:9565"/>
        <dbReference type="Rhea" id="RHEA-COMP:9566"/>
        <dbReference type="ChEBI" id="CHEBI:15378"/>
        <dbReference type="ChEBI" id="CHEBI:16389"/>
        <dbReference type="ChEBI" id="CHEBI:17976"/>
        <dbReference type="ChEBI" id="CHEBI:57540"/>
        <dbReference type="ChEBI" id="CHEBI:57945"/>
        <dbReference type="EC" id="7.1.1.2"/>
    </reaction>
</comment>
<keyword evidence="8" id="KW-1278">Translocase</keyword>
<evidence type="ECO:0000256" key="11">
    <source>
        <dbReference type="ARBA" id="ARBA00023027"/>
    </source>
</evidence>
<reference evidence="17" key="1">
    <citation type="journal article" date="2018" name="J. ISSAAS">
        <title>The contribution of mitochondrial metagenomics to large-scale data mining and phylogenetic analysis of Coleoptera.</title>
        <authorList>
            <person name="Miller K."/>
            <person name="Linard B."/>
            <person name="Motyka M."/>
            <person name="Bocek M."/>
            <person name="Vogler A.P."/>
        </authorList>
    </citation>
    <scope>NUCLEOTIDE SEQUENCE</scope>
</reference>
<feature type="transmembrane region" description="Helical" evidence="16">
    <location>
        <begin position="44"/>
        <end position="63"/>
    </location>
</feature>
<feature type="transmembrane region" description="Helical" evidence="16">
    <location>
        <begin position="7"/>
        <end position="32"/>
    </location>
</feature>
<feature type="transmembrane region" description="Helical" evidence="16">
    <location>
        <begin position="75"/>
        <end position="92"/>
    </location>
</feature>
<keyword evidence="10 16" id="KW-1133">Transmembrane helix</keyword>
<proteinExistence type="inferred from homology"/>
<evidence type="ECO:0000256" key="16">
    <source>
        <dbReference type="SAM" id="Phobius"/>
    </source>
</evidence>
<keyword evidence="13 16" id="KW-0472">Membrane</keyword>
<organism evidence="17">
    <name type="scientific">Curculionoidea sp. 10 KM-2017</name>
    <dbReference type="NCBI Taxonomy" id="2219393"/>
    <lineage>
        <taxon>Eukaryota</taxon>
        <taxon>Metazoa</taxon>
        <taxon>Ecdysozoa</taxon>
        <taxon>Arthropoda</taxon>
        <taxon>Hexapoda</taxon>
        <taxon>Insecta</taxon>
        <taxon>Pterygota</taxon>
        <taxon>Neoptera</taxon>
        <taxon>Endopterygota</taxon>
        <taxon>Coleoptera</taxon>
        <taxon>Polyphaga</taxon>
        <taxon>Cucujiformia</taxon>
    </lineage>
</organism>
<geneLocation type="mitochondrion" evidence="17"/>
<evidence type="ECO:0000256" key="15">
    <source>
        <dbReference type="ARBA" id="ARBA00049551"/>
    </source>
</evidence>
<dbReference type="AlphaFoldDB" id="A0A346RIA1"/>
<evidence type="ECO:0000256" key="4">
    <source>
        <dbReference type="ARBA" id="ARBA00021095"/>
    </source>
</evidence>
<keyword evidence="9" id="KW-0249">Electron transport</keyword>
<evidence type="ECO:0000256" key="1">
    <source>
        <dbReference type="ARBA" id="ARBA00004225"/>
    </source>
</evidence>
<evidence type="ECO:0000256" key="9">
    <source>
        <dbReference type="ARBA" id="ARBA00022982"/>
    </source>
</evidence>
<keyword evidence="12 17" id="KW-0496">Mitochondrion</keyword>
<evidence type="ECO:0000256" key="3">
    <source>
        <dbReference type="ARBA" id="ARBA00012944"/>
    </source>
</evidence>
<evidence type="ECO:0000256" key="10">
    <source>
        <dbReference type="ARBA" id="ARBA00022989"/>
    </source>
</evidence>
<dbReference type="InterPro" id="IPR050269">
    <property type="entry name" value="ComplexI_Subunit6"/>
</dbReference>
<name>A0A346RIA1_9CUCU</name>
<accession>A0A346RIA1</accession>
<keyword evidence="5" id="KW-0813">Transport</keyword>
<evidence type="ECO:0000256" key="6">
    <source>
        <dbReference type="ARBA" id="ARBA00022660"/>
    </source>
</evidence>
<evidence type="ECO:0000256" key="8">
    <source>
        <dbReference type="ARBA" id="ARBA00022967"/>
    </source>
</evidence>
<dbReference type="PANTHER" id="PTHR11435:SF1">
    <property type="entry name" value="NADH-UBIQUINONE OXIDOREDUCTASE CHAIN 6"/>
    <property type="match status" value="1"/>
</dbReference>
<evidence type="ECO:0000256" key="7">
    <source>
        <dbReference type="ARBA" id="ARBA00022692"/>
    </source>
</evidence>
<evidence type="ECO:0000256" key="14">
    <source>
        <dbReference type="ARBA" id="ARBA00031019"/>
    </source>
</evidence>
<evidence type="ECO:0000313" key="17">
    <source>
        <dbReference type="EMBL" id="AXS65798.1"/>
    </source>
</evidence>
<dbReference type="GO" id="GO:0031966">
    <property type="term" value="C:mitochondrial membrane"/>
    <property type="evidence" value="ECO:0007669"/>
    <property type="project" value="UniProtKB-SubCell"/>
</dbReference>